<gene>
    <name evidence="4" type="ORF">UFOPK2166_00597</name>
    <name evidence="5" type="ORF">UFOPK2195_00587</name>
    <name evidence="6" type="ORF">UFOPK2872_00774</name>
</gene>
<dbReference type="PROSITE" id="PS01247">
    <property type="entry name" value="IUNH"/>
    <property type="match status" value="1"/>
</dbReference>
<dbReference type="EMBL" id="CAEZWB010000061">
    <property type="protein sequence ID" value="CAB4647074.1"/>
    <property type="molecule type" value="Genomic_DNA"/>
</dbReference>
<keyword evidence="2" id="KW-0326">Glycosidase</keyword>
<evidence type="ECO:0000313" key="6">
    <source>
        <dbReference type="EMBL" id="CAB4765037.1"/>
    </source>
</evidence>
<dbReference type="GO" id="GO:0006152">
    <property type="term" value="P:purine nucleoside catabolic process"/>
    <property type="evidence" value="ECO:0007669"/>
    <property type="project" value="TreeGrafter"/>
</dbReference>
<dbReference type="GO" id="GO:0005829">
    <property type="term" value="C:cytosol"/>
    <property type="evidence" value="ECO:0007669"/>
    <property type="project" value="TreeGrafter"/>
</dbReference>
<evidence type="ECO:0000256" key="1">
    <source>
        <dbReference type="ARBA" id="ARBA00022801"/>
    </source>
</evidence>
<reference evidence="5" key="1">
    <citation type="submission" date="2020-05" db="EMBL/GenBank/DDBJ databases">
        <authorList>
            <person name="Chiriac C."/>
            <person name="Salcher M."/>
            <person name="Ghai R."/>
            <person name="Kavagutti S V."/>
        </authorList>
    </citation>
    <scope>NUCLEOTIDE SEQUENCE</scope>
</reference>
<dbReference type="EMBL" id="CAEZZM010000086">
    <property type="protein sequence ID" value="CAB4765037.1"/>
    <property type="molecule type" value="Genomic_DNA"/>
</dbReference>
<keyword evidence="1" id="KW-0378">Hydrolase</keyword>
<name>A0A6J6KYR4_9ZZZZ</name>
<dbReference type="GO" id="GO:0045437">
    <property type="term" value="F:uridine nucleosidase activity"/>
    <property type="evidence" value="ECO:0007669"/>
    <property type="project" value="UniProtKB-ARBA"/>
</dbReference>
<dbReference type="InterPro" id="IPR001910">
    <property type="entry name" value="Inosine/uridine_hydrolase_dom"/>
</dbReference>
<evidence type="ECO:0000313" key="4">
    <source>
        <dbReference type="EMBL" id="CAB4647074.1"/>
    </source>
</evidence>
<dbReference type="GO" id="GO:0008477">
    <property type="term" value="F:purine nucleosidase activity"/>
    <property type="evidence" value="ECO:0007669"/>
    <property type="project" value="TreeGrafter"/>
</dbReference>
<dbReference type="InterPro" id="IPR036452">
    <property type="entry name" value="Ribo_hydro-like"/>
</dbReference>
<dbReference type="AlphaFoldDB" id="A0A6J6KYR4"/>
<accession>A0A6J6KYR4</accession>
<dbReference type="SUPFAM" id="SSF53590">
    <property type="entry name" value="Nucleoside hydrolase"/>
    <property type="match status" value="1"/>
</dbReference>
<protein>
    <submittedName>
        <fullName evidence="5">Unannotated protein</fullName>
    </submittedName>
</protein>
<dbReference type="EMBL" id="CAEZWH010000094">
    <property type="protein sequence ID" value="CAB4653169.1"/>
    <property type="molecule type" value="Genomic_DNA"/>
</dbReference>
<dbReference type="PANTHER" id="PTHR12304">
    <property type="entry name" value="INOSINE-URIDINE PREFERRING NUCLEOSIDE HYDROLASE"/>
    <property type="match status" value="1"/>
</dbReference>
<organism evidence="5">
    <name type="scientific">freshwater metagenome</name>
    <dbReference type="NCBI Taxonomy" id="449393"/>
    <lineage>
        <taxon>unclassified sequences</taxon>
        <taxon>metagenomes</taxon>
        <taxon>ecological metagenomes</taxon>
    </lineage>
</organism>
<evidence type="ECO:0000313" key="5">
    <source>
        <dbReference type="EMBL" id="CAB4653169.1"/>
    </source>
</evidence>
<dbReference type="Gene3D" id="3.90.245.10">
    <property type="entry name" value="Ribonucleoside hydrolase-like"/>
    <property type="match status" value="1"/>
</dbReference>
<dbReference type="Pfam" id="PF01156">
    <property type="entry name" value="IU_nuc_hydro"/>
    <property type="match status" value="1"/>
</dbReference>
<feature type="domain" description="Inosine/uridine-preferring nucleoside hydrolase" evidence="3">
    <location>
        <begin position="5"/>
        <end position="301"/>
    </location>
</feature>
<sequence>MKRQMWIDTDTASDDAVALIIALRHPDIEVRGISVVAGNVPLEMGVQNALYTAELCASTVPIYVGAAQPLVRTLDTAQFVHGVDGMGDIGLPLFGRVPTPGDAIDEIISAAHRHARELELVTLGPLTNIALALRKDPTIASLIKRCVVMGAVADHIGNVTQVAEFNMWVDPESVDIVLQSGMKLEFVGWDISRTEAVITPKEADAIRALGTDRAQFAVDIQRVLERFCAEETHLAGFDLPDPIAIAYAINEKVATETQEWFLAVETQSHLTRGMVVMDTLGVMHEAANARVVTKASHEVFMTMLMEALGS</sequence>
<dbReference type="InterPro" id="IPR023186">
    <property type="entry name" value="IUNH"/>
</dbReference>
<proteinExistence type="predicted"/>
<evidence type="ECO:0000256" key="2">
    <source>
        <dbReference type="ARBA" id="ARBA00023295"/>
    </source>
</evidence>
<evidence type="ECO:0000259" key="3">
    <source>
        <dbReference type="Pfam" id="PF01156"/>
    </source>
</evidence>
<dbReference type="InterPro" id="IPR015910">
    <property type="entry name" value="I/U_nuclsd_hydro_CS"/>
</dbReference>
<dbReference type="PANTHER" id="PTHR12304:SF4">
    <property type="entry name" value="URIDINE NUCLEOSIDASE"/>
    <property type="match status" value="1"/>
</dbReference>